<keyword evidence="2" id="KW-1185">Reference proteome</keyword>
<dbReference type="EMBL" id="CP040710">
    <property type="protein sequence ID" value="QCW99106.1"/>
    <property type="molecule type" value="Genomic_DNA"/>
</dbReference>
<dbReference type="RefSeq" id="WP_138851460.1">
    <property type="nucleotide sequence ID" value="NZ_CP040710.1"/>
</dbReference>
<evidence type="ECO:0000313" key="1">
    <source>
        <dbReference type="EMBL" id="QCW99106.1"/>
    </source>
</evidence>
<protein>
    <recommendedName>
        <fullName evidence="3">Toxin-antitoxin system YwqK family antitoxin</fullName>
    </recommendedName>
</protein>
<accession>A0A5B7SKV2</accession>
<proteinExistence type="predicted"/>
<organism evidence="1 2">
    <name type="scientific">Aggregatimonas sangjinii</name>
    <dbReference type="NCBI Taxonomy" id="2583587"/>
    <lineage>
        <taxon>Bacteria</taxon>
        <taxon>Pseudomonadati</taxon>
        <taxon>Bacteroidota</taxon>
        <taxon>Flavobacteriia</taxon>
        <taxon>Flavobacteriales</taxon>
        <taxon>Flavobacteriaceae</taxon>
        <taxon>Aggregatimonas</taxon>
    </lineage>
</organism>
<sequence length="147" mass="17844">MKDVYMDNLLVYKISDNERFTGIAQEKRKNGHLINEDKYEDGIVQWTKLYFNTKEKLVSDKIVYHKYKLWEDKERIRFRLSQDTLHIKTYDENGKKLLVREFENNKLIYSCEYNGRKKHGQEICYDDDGNELVFKYVNGRKIKETDK</sequence>
<gene>
    <name evidence="1" type="ORF">FGM00_02870</name>
</gene>
<dbReference type="Proteomes" id="UP000310017">
    <property type="component" value="Chromosome"/>
</dbReference>
<dbReference type="OrthoDB" id="1441261at2"/>
<name>A0A5B7SKV2_9FLAO</name>
<evidence type="ECO:0000313" key="2">
    <source>
        <dbReference type="Proteomes" id="UP000310017"/>
    </source>
</evidence>
<evidence type="ECO:0008006" key="3">
    <source>
        <dbReference type="Google" id="ProtNLM"/>
    </source>
</evidence>
<dbReference type="KEGG" id="asag:FGM00_02870"/>
<dbReference type="AlphaFoldDB" id="A0A5B7SKV2"/>
<reference evidence="1 2" key="1">
    <citation type="submission" date="2019-05" db="EMBL/GenBank/DDBJ databases">
        <title>Genome sequencing of F202Z8.</title>
        <authorList>
            <person name="Kwon Y.M."/>
        </authorList>
    </citation>
    <scope>NUCLEOTIDE SEQUENCE [LARGE SCALE GENOMIC DNA]</scope>
    <source>
        <strain evidence="1 2">F202Z8</strain>
    </source>
</reference>